<reference evidence="1" key="1">
    <citation type="submission" date="2020-04" db="EMBL/GenBank/DDBJ databases">
        <authorList>
            <person name="Alioto T."/>
            <person name="Alioto T."/>
            <person name="Gomez Garrido J."/>
        </authorList>
    </citation>
    <scope>NUCLEOTIDE SEQUENCE</scope>
    <source>
        <strain evidence="1">A484AB</strain>
    </source>
</reference>
<sequence>MWKCEGQNREYMTVTAHCAVENGEQKCFEMKNALLEDALKPDVQCAVTANKLLQKQSKSFVKNKAALAIFLRQFCEFSLPLLPASLGTRSNFWNILEGLVKVLTPFEDATIQVSKDEATLSECIPYAHTLLRSLENLHHPTDDEPPVTGLESFITVLKERIKP</sequence>
<dbReference type="SUPFAM" id="SSF53098">
    <property type="entry name" value="Ribonuclease H-like"/>
    <property type="match status" value="1"/>
</dbReference>
<evidence type="ECO:0000313" key="2">
    <source>
        <dbReference type="Proteomes" id="UP001152795"/>
    </source>
</evidence>
<protein>
    <submittedName>
        <fullName evidence="1">---NA</fullName>
    </submittedName>
</protein>
<accession>A0A7D9DNP5</accession>
<dbReference type="AlphaFoldDB" id="A0A7D9DNP5"/>
<gene>
    <name evidence="1" type="ORF">PACLA_8A020840</name>
</gene>
<dbReference type="OrthoDB" id="1607513at2759"/>
<comment type="caution">
    <text evidence="1">The sequence shown here is derived from an EMBL/GenBank/DDBJ whole genome shotgun (WGS) entry which is preliminary data.</text>
</comment>
<dbReference type="EMBL" id="CACRXK020001591">
    <property type="protein sequence ID" value="CAB3990053.1"/>
    <property type="molecule type" value="Genomic_DNA"/>
</dbReference>
<name>A0A7D9DNP5_PARCT</name>
<dbReference type="InterPro" id="IPR012337">
    <property type="entry name" value="RNaseH-like_sf"/>
</dbReference>
<organism evidence="1 2">
    <name type="scientific">Paramuricea clavata</name>
    <name type="common">Red gorgonian</name>
    <name type="synonym">Violescent sea-whip</name>
    <dbReference type="NCBI Taxonomy" id="317549"/>
    <lineage>
        <taxon>Eukaryota</taxon>
        <taxon>Metazoa</taxon>
        <taxon>Cnidaria</taxon>
        <taxon>Anthozoa</taxon>
        <taxon>Octocorallia</taxon>
        <taxon>Malacalcyonacea</taxon>
        <taxon>Plexauridae</taxon>
        <taxon>Paramuricea</taxon>
    </lineage>
</organism>
<dbReference type="Proteomes" id="UP001152795">
    <property type="component" value="Unassembled WGS sequence"/>
</dbReference>
<keyword evidence="2" id="KW-1185">Reference proteome</keyword>
<proteinExistence type="predicted"/>
<evidence type="ECO:0000313" key="1">
    <source>
        <dbReference type="EMBL" id="CAB3990053.1"/>
    </source>
</evidence>